<feature type="coiled-coil region" evidence="4">
    <location>
        <begin position="209"/>
        <end position="237"/>
    </location>
</feature>
<dbReference type="InterPro" id="IPR044059">
    <property type="entry name" value="Csn1/TTC4_wheel"/>
</dbReference>
<evidence type="ECO:0000256" key="4">
    <source>
        <dbReference type="SAM" id="Coils"/>
    </source>
</evidence>
<evidence type="ECO:0000313" key="6">
    <source>
        <dbReference type="EMBL" id="CAG9792668.1"/>
    </source>
</evidence>
<protein>
    <recommendedName>
        <fullName evidence="5">Cns1/TTC4 wheel domain-containing protein</fullName>
    </recommendedName>
</protein>
<organism evidence="6 7">
    <name type="scientific">Diatraea saccharalis</name>
    <name type="common">sugarcane borer</name>
    <dbReference type="NCBI Taxonomy" id="40085"/>
    <lineage>
        <taxon>Eukaryota</taxon>
        <taxon>Metazoa</taxon>
        <taxon>Ecdysozoa</taxon>
        <taxon>Arthropoda</taxon>
        <taxon>Hexapoda</taxon>
        <taxon>Insecta</taxon>
        <taxon>Pterygota</taxon>
        <taxon>Neoptera</taxon>
        <taxon>Endopterygota</taxon>
        <taxon>Lepidoptera</taxon>
        <taxon>Glossata</taxon>
        <taxon>Ditrysia</taxon>
        <taxon>Pyraloidea</taxon>
        <taxon>Crambidae</taxon>
        <taxon>Crambinae</taxon>
        <taxon>Diatraea</taxon>
    </lineage>
</organism>
<sequence>MMADENLNERKETKTSMTDEERLVLCQKLDQELDEFINSLERKRYTEGWPEDRWQEEMDKHPFFMKTTPENGEMSPLAEGLAKLKYDPEENTAVELANNYKEDGNFNFKHKNYRLAILGYTEGIKQKCEDAEINASLYNNRAAAQWHLKNYRSALFDSERALSFKSDHVKARLRAAKSAFEVSQYNKCIEHCQKFLDTQPKDKEVTELLNTAKKKLMIQERDQRKKERNDAKNLEQKEGVIKAIIERGIKISNCDDEDDIDLSKLEPSLPGAQDAIVHIENGILKWPVLFLYPEYQMTDFVKACPENVPLLNQLQQLFPAPWDKDDKYTVDKVNVYFEGYDKMPHVIDSKKNLGDLLKLKYFELKAGTPAFFILPRGSQIESRFLESYI</sequence>
<reference evidence="6" key="1">
    <citation type="submission" date="2021-12" db="EMBL/GenBank/DDBJ databases">
        <authorList>
            <person name="King R."/>
        </authorList>
    </citation>
    <scope>NUCLEOTIDE SEQUENCE</scope>
</reference>
<proteinExistence type="inferred from homology"/>
<evidence type="ECO:0000259" key="5">
    <source>
        <dbReference type="Pfam" id="PF18972"/>
    </source>
</evidence>
<evidence type="ECO:0000313" key="7">
    <source>
        <dbReference type="Proteomes" id="UP001153714"/>
    </source>
</evidence>
<dbReference type="CDD" id="cd21380">
    <property type="entry name" value="CTWD_Cns1"/>
    <property type="match status" value="1"/>
</dbReference>
<dbReference type="Gene3D" id="1.25.40.10">
    <property type="entry name" value="Tetratricopeptide repeat domain"/>
    <property type="match status" value="1"/>
</dbReference>
<dbReference type="SMART" id="SM00028">
    <property type="entry name" value="TPR"/>
    <property type="match status" value="2"/>
</dbReference>
<dbReference type="AlphaFoldDB" id="A0A9N9WIX2"/>
<dbReference type="GO" id="GO:0005634">
    <property type="term" value="C:nucleus"/>
    <property type="evidence" value="ECO:0007669"/>
    <property type="project" value="TreeGrafter"/>
</dbReference>
<keyword evidence="2" id="KW-0802">TPR repeat</keyword>
<dbReference type="EMBL" id="OU893336">
    <property type="protein sequence ID" value="CAG9792668.1"/>
    <property type="molecule type" value="Genomic_DNA"/>
</dbReference>
<evidence type="ECO:0000256" key="1">
    <source>
        <dbReference type="ARBA" id="ARBA00022737"/>
    </source>
</evidence>
<accession>A0A9N9WIX2</accession>
<dbReference type="Pfam" id="PF18972">
    <property type="entry name" value="Wheel"/>
    <property type="match status" value="1"/>
</dbReference>
<dbReference type="SUPFAM" id="SSF48452">
    <property type="entry name" value="TPR-like"/>
    <property type="match status" value="1"/>
</dbReference>
<dbReference type="GO" id="GO:0005829">
    <property type="term" value="C:cytosol"/>
    <property type="evidence" value="ECO:0007669"/>
    <property type="project" value="TreeGrafter"/>
</dbReference>
<dbReference type="GO" id="GO:0006457">
    <property type="term" value="P:protein folding"/>
    <property type="evidence" value="ECO:0007669"/>
    <property type="project" value="TreeGrafter"/>
</dbReference>
<evidence type="ECO:0000256" key="3">
    <source>
        <dbReference type="ARBA" id="ARBA00023602"/>
    </source>
</evidence>
<dbReference type="InterPro" id="IPR011990">
    <property type="entry name" value="TPR-like_helical_dom_sf"/>
</dbReference>
<keyword evidence="1" id="KW-0677">Repeat</keyword>
<keyword evidence="7" id="KW-1185">Reference proteome</keyword>
<comment type="similarity">
    <text evidence="3">Belongs to the TTC4 family.</text>
</comment>
<dbReference type="InterPro" id="IPR019734">
    <property type="entry name" value="TPR_rpt"/>
</dbReference>
<gene>
    <name evidence="6" type="ORF">DIATSA_LOCUS10178</name>
</gene>
<name>A0A9N9WIX2_9NEOP</name>
<dbReference type="PANTHER" id="PTHR46035:SF1">
    <property type="entry name" value="TETRATRICOPEPTIDE REPEAT PROTEIN 4"/>
    <property type="match status" value="1"/>
</dbReference>
<dbReference type="PANTHER" id="PTHR46035">
    <property type="entry name" value="TETRATRICOPEPTIDE REPEAT PROTEIN 4"/>
    <property type="match status" value="1"/>
</dbReference>
<keyword evidence="4" id="KW-0175">Coiled coil</keyword>
<dbReference type="Proteomes" id="UP001153714">
    <property type="component" value="Chromosome 5"/>
</dbReference>
<dbReference type="GO" id="GO:0051879">
    <property type="term" value="F:Hsp90 protein binding"/>
    <property type="evidence" value="ECO:0007669"/>
    <property type="project" value="InterPro"/>
</dbReference>
<reference evidence="6" key="2">
    <citation type="submission" date="2022-10" db="EMBL/GenBank/DDBJ databases">
        <authorList>
            <consortium name="ENA_rothamsted_submissions"/>
            <consortium name="culmorum"/>
            <person name="King R."/>
        </authorList>
    </citation>
    <scope>NUCLEOTIDE SEQUENCE</scope>
</reference>
<feature type="domain" description="Cns1/TTC4 wheel" evidence="5">
    <location>
        <begin position="283"/>
        <end position="387"/>
    </location>
</feature>
<dbReference type="OrthoDB" id="420195at2759"/>
<evidence type="ECO:0000256" key="2">
    <source>
        <dbReference type="ARBA" id="ARBA00022803"/>
    </source>
</evidence>
<dbReference type="GO" id="GO:0030544">
    <property type="term" value="F:Hsp70 protein binding"/>
    <property type="evidence" value="ECO:0007669"/>
    <property type="project" value="TreeGrafter"/>
</dbReference>